<dbReference type="InterPro" id="IPR036477">
    <property type="entry name" value="Formyl_transf_N_sf"/>
</dbReference>
<dbReference type="PANTHER" id="PTHR11138">
    <property type="entry name" value="METHIONYL-TRNA FORMYLTRANSFERASE"/>
    <property type="match status" value="1"/>
</dbReference>
<dbReference type="GO" id="GO:0004479">
    <property type="term" value="F:methionyl-tRNA formyltransferase activity"/>
    <property type="evidence" value="ECO:0007669"/>
    <property type="project" value="UniProtKB-EC"/>
</dbReference>
<evidence type="ECO:0000313" key="8">
    <source>
        <dbReference type="Proteomes" id="UP000176609"/>
    </source>
</evidence>
<dbReference type="CDD" id="cd08704">
    <property type="entry name" value="Met_tRNA_FMT_C"/>
    <property type="match status" value="1"/>
</dbReference>
<comment type="similarity">
    <text evidence="1">Belongs to the Fmt family.</text>
</comment>
<dbReference type="InterPro" id="IPR002376">
    <property type="entry name" value="Formyl_transf_N"/>
</dbReference>
<dbReference type="Pfam" id="PF02911">
    <property type="entry name" value="Formyl_trans_C"/>
    <property type="match status" value="1"/>
</dbReference>
<dbReference type="InterPro" id="IPR041711">
    <property type="entry name" value="Met-tRNA-FMT_N"/>
</dbReference>
<evidence type="ECO:0000256" key="2">
    <source>
        <dbReference type="ARBA" id="ARBA00012261"/>
    </source>
</evidence>
<dbReference type="SUPFAM" id="SSF53328">
    <property type="entry name" value="Formyltransferase"/>
    <property type="match status" value="1"/>
</dbReference>
<dbReference type="AlphaFoldDB" id="A0A1F6AR09"/>
<keyword evidence="4" id="KW-0648">Protein biosynthesis</keyword>
<evidence type="ECO:0000259" key="6">
    <source>
        <dbReference type="Pfam" id="PF02911"/>
    </source>
</evidence>
<dbReference type="InterPro" id="IPR044135">
    <property type="entry name" value="Met-tRNA-FMT_C"/>
</dbReference>
<accession>A0A1F6AR09</accession>
<dbReference type="Proteomes" id="UP000176609">
    <property type="component" value="Unassembled WGS sequence"/>
</dbReference>
<name>A0A1F6AR09_9BACT</name>
<dbReference type="Gene3D" id="3.40.50.12230">
    <property type="match status" value="1"/>
</dbReference>
<dbReference type="InterPro" id="IPR005793">
    <property type="entry name" value="Formyl_trans_C"/>
</dbReference>
<dbReference type="EC" id="2.1.2.9" evidence="2"/>
<evidence type="ECO:0000259" key="5">
    <source>
        <dbReference type="Pfam" id="PF00551"/>
    </source>
</evidence>
<organism evidence="7 8">
    <name type="scientific">Candidatus Gottesmanbacteria bacterium RIFCSPLOWO2_01_FULL_39_12b</name>
    <dbReference type="NCBI Taxonomy" id="1798388"/>
    <lineage>
        <taxon>Bacteria</taxon>
        <taxon>Candidatus Gottesmaniibacteriota</taxon>
    </lineage>
</organism>
<dbReference type="PANTHER" id="PTHR11138:SF5">
    <property type="entry name" value="METHIONYL-TRNA FORMYLTRANSFERASE, MITOCHONDRIAL"/>
    <property type="match status" value="1"/>
</dbReference>
<dbReference type="SUPFAM" id="SSF50486">
    <property type="entry name" value="FMT C-terminal domain-like"/>
    <property type="match status" value="1"/>
</dbReference>
<reference evidence="7 8" key="1">
    <citation type="journal article" date="2016" name="Nat. Commun.">
        <title>Thousands of microbial genomes shed light on interconnected biogeochemical processes in an aquifer system.</title>
        <authorList>
            <person name="Anantharaman K."/>
            <person name="Brown C.T."/>
            <person name="Hug L.A."/>
            <person name="Sharon I."/>
            <person name="Castelle C.J."/>
            <person name="Probst A.J."/>
            <person name="Thomas B.C."/>
            <person name="Singh A."/>
            <person name="Wilkins M.J."/>
            <person name="Karaoz U."/>
            <person name="Brodie E.L."/>
            <person name="Williams K.H."/>
            <person name="Hubbard S.S."/>
            <person name="Banfield J.F."/>
        </authorList>
    </citation>
    <scope>NUCLEOTIDE SEQUENCE [LARGE SCALE GENOMIC DNA]</scope>
</reference>
<evidence type="ECO:0000256" key="4">
    <source>
        <dbReference type="ARBA" id="ARBA00022917"/>
    </source>
</evidence>
<evidence type="ECO:0000313" key="7">
    <source>
        <dbReference type="EMBL" id="OGG27098.1"/>
    </source>
</evidence>
<dbReference type="GO" id="GO:0005829">
    <property type="term" value="C:cytosol"/>
    <property type="evidence" value="ECO:0007669"/>
    <property type="project" value="TreeGrafter"/>
</dbReference>
<sequence length="290" mass="33401">MKIIFFGTSFYCQPILEVIHKNFELVGIVTKKESLIEKYALKYNLSCFTPNDKKELLFTGKDLNNLKPDLAIVSDYGLIIPKEIFTIPRHQTLNIHFSKLPKFRGPSPVQYTILNGEKSAWITIILMDEGMDTGDIVFQKEVSSINTQQLTIDNETTESLYRKLFKIAAMELSQVIHDYTNNKLKPLRQLNSAATYTKSFTRQDGFISHQALDKAIKGKGAIKMERMFRALSPWPGVWTIINIPQPKRLKLLKSHIENNRLVLDEVQLEGKKPVSWKQFIEGYPDFSFLK</sequence>
<evidence type="ECO:0000256" key="1">
    <source>
        <dbReference type="ARBA" id="ARBA00010699"/>
    </source>
</evidence>
<dbReference type="InterPro" id="IPR011034">
    <property type="entry name" value="Formyl_transferase-like_C_sf"/>
</dbReference>
<protein>
    <recommendedName>
        <fullName evidence="2">methionyl-tRNA formyltransferase</fullName>
        <ecNumber evidence="2">2.1.2.9</ecNumber>
    </recommendedName>
</protein>
<keyword evidence="3" id="KW-0808">Transferase</keyword>
<evidence type="ECO:0000256" key="3">
    <source>
        <dbReference type="ARBA" id="ARBA00022679"/>
    </source>
</evidence>
<dbReference type="CDD" id="cd08646">
    <property type="entry name" value="FMT_core_Met-tRNA-FMT_N"/>
    <property type="match status" value="1"/>
</dbReference>
<proteinExistence type="inferred from homology"/>
<dbReference type="Pfam" id="PF00551">
    <property type="entry name" value="Formyl_trans_N"/>
    <property type="match status" value="1"/>
</dbReference>
<comment type="caution">
    <text evidence="7">The sequence shown here is derived from an EMBL/GenBank/DDBJ whole genome shotgun (WGS) entry which is preliminary data.</text>
</comment>
<feature type="domain" description="Formyl transferase C-terminal" evidence="6">
    <location>
        <begin position="220"/>
        <end position="259"/>
    </location>
</feature>
<dbReference type="EMBL" id="MFJR01000007">
    <property type="protein sequence ID" value="OGG27098.1"/>
    <property type="molecule type" value="Genomic_DNA"/>
</dbReference>
<gene>
    <name evidence="7" type="ORF">A2960_03085</name>
</gene>
<feature type="domain" description="Formyl transferase N-terminal" evidence="5">
    <location>
        <begin position="60"/>
        <end position="148"/>
    </location>
</feature>